<keyword evidence="2" id="KW-1185">Reference proteome</keyword>
<dbReference type="EMBL" id="JBHSGF010000003">
    <property type="protein sequence ID" value="MFC4554650.1"/>
    <property type="molecule type" value="Genomic_DNA"/>
</dbReference>
<evidence type="ECO:0000313" key="1">
    <source>
        <dbReference type="EMBL" id="MFC4554650.1"/>
    </source>
</evidence>
<organism evidence="1 2">
    <name type="scientific">Georgenia faecalis</name>
    <dbReference type="NCBI Taxonomy" id="2483799"/>
    <lineage>
        <taxon>Bacteria</taxon>
        <taxon>Bacillati</taxon>
        <taxon>Actinomycetota</taxon>
        <taxon>Actinomycetes</taxon>
        <taxon>Micrococcales</taxon>
        <taxon>Bogoriellaceae</taxon>
        <taxon>Georgenia</taxon>
    </lineage>
</organism>
<gene>
    <name evidence="1" type="ORF">ACFO3F_05265</name>
</gene>
<evidence type="ECO:0000313" key="2">
    <source>
        <dbReference type="Proteomes" id="UP001595955"/>
    </source>
</evidence>
<dbReference type="RefSeq" id="WP_122825219.1">
    <property type="nucleotide sequence ID" value="NZ_CP033325.1"/>
</dbReference>
<protein>
    <recommendedName>
        <fullName evidence="3">DUF222 domain-containing protein</fullName>
    </recommendedName>
</protein>
<name>A0ABV9D7D7_9MICO</name>
<reference evidence="2" key="1">
    <citation type="journal article" date="2019" name="Int. J. Syst. Evol. Microbiol.">
        <title>The Global Catalogue of Microorganisms (GCM) 10K type strain sequencing project: providing services to taxonomists for standard genome sequencing and annotation.</title>
        <authorList>
            <consortium name="The Broad Institute Genomics Platform"/>
            <consortium name="The Broad Institute Genome Sequencing Center for Infectious Disease"/>
            <person name="Wu L."/>
            <person name="Ma J."/>
        </authorList>
    </citation>
    <scope>NUCLEOTIDE SEQUENCE [LARGE SCALE GENOMIC DNA]</scope>
    <source>
        <strain evidence="2">JCM 3369</strain>
    </source>
</reference>
<evidence type="ECO:0008006" key="3">
    <source>
        <dbReference type="Google" id="ProtNLM"/>
    </source>
</evidence>
<sequence length="257" mass="27171">MDTPAEDDLTAELARTISALQREVHWLRRERAAAAGDGGPAPEDPADARLLEPIAEDLRQRVAHALGGGSHAWGGLSQARRERLLETADAVVAEVGPVFADALEAIPGATAVRLAQRRYGLAPHSDVEELLAHARAEGSARAAGDLTRELDAVRTEASTLRAAVQAVELVVGEGERMAAEHASPVAVEVATWFTDRLRRALATPDVTLGDALEAERERVLLAVAERLGHTGLAALTWYGEMCALLDARGGDPDAPTG</sequence>
<accession>A0ABV9D7D7</accession>
<dbReference type="Proteomes" id="UP001595955">
    <property type="component" value="Unassembled WGS sequence"/>
</dbReference>
<comment type="caution">
    <text evidence="1">The sequence shown here is derived from an EMBL/GenBank/DDBJ whole genome shotgun (WGS) entry which is preliminary data.</text>
</comment>
<proteinExistence type="predicted"/>